<evidence type="ECO:0000256" key="8">
    <source>
        <dbReference type="ARBA" id="ARBA00023085"/>
    </source>
</evidence>
<evidence type="ECO:0000256" key="2">
    <source>
        <dbReference type="ARBA" id="ARBA00005184"/>
    </source>
</evidence>
<keyword evidence="6" id="KW-0134">Cell wall</keyword>
<evidence type="ECO:0000256" key="14">
    <source>
        <dbReference type="RuleBase" id="RU000589"/>
    </source>
</evidence>
<dbReference type="FunFam" id="2.160.20.10:FF:000001">
    <property type="entry name" value="Pectinesterase"/>
    <property type="match status" value="1"/>
</dbReference>
<dbReference type="InterPro" id="IPR006501">
    <property type="entry name" value="Pectinesterase_inhib_dom"/>
</dbReference>
<feature type="transmembrane region" description="Helical" evidence="15">
    <location>
        <begin position="12"/>
        <end position="34"/>
    </location>
</feature>
<keyword evidence="15" id="KW-0812">Transmembrane</keyword>
<evidence type="ECO:0000256" key="15">
    <source>
        <dbReference type="SAM" id="Phobius"/>
    </source>
</evidence>
<dbReference type="PANTHER" id="PTHR31707">
    <property type="entry name" value="PECTINESTERASE"/>
    <property type="match status" value="1"/>
</dbReference>
<dbReference type="NCBIfam" id="TIGR01614">
    <property type="entry name" value="PME_inhib"/>
    <property type="match status" value="1"/>
</dbReference>
<evidence type="ECO:0000256" key="13">
    <source>
        <dbReference type="PROSITE-ProRule" id="PRU10040"/>
    </source>
</evidence>
<dbReference type="Gene3D" id="1.20.140.40">
    <property type="entry name" value="Invertase/pectin methylesterase inhibitor family protein"/>
    <property type="match status" value="1"/>
</dbReference>
<comment type="subcellular location">
    <subcellularLocation>
        <location evidence="1">Secreted</location>
        <location evidence="1">Cell wall</location>
    </subcellularLocation>
</comment>
<dbReference type="STRING" id="3983.A0A2C9VGQ6"/>
<keyword evidence="6" id="KW-0964">Secreted</keyword>
<comment type="function">
    <text evidence="12">Acts in the modification of cell walls via demethylesterification of cell wall pectin.</text>
</comment>
<evidence type="ECO:0000256" key="10">
    <source>
        <dbReference type="ARBA" id="ARBA00023180"/>
    </source>
</evidence>
<sequence length="572" mass="64555">MAGDDSSKKRLIIIGVSSFFLVIMLIAVTFSLNIKESNEDGKRSGEISSSMKAIQTLCEPADYKETCEKSLEESAGNATDPRELIQIAFMVAQKQIEEAAKKSATLQELEKDPRAEDALSCCRELMNMSFSELEASIEKFAEFEISQLDDLMADLRTWLSASITYQETCLYGFENTTSDAGEKMKEALKTSMEMSTNSLDILDGFSSELTETQLPGISRRLLQESRHEDESSEFPSWVNPGTRRLLSEPVSKIKPDLVVAKDSSGDFKTIRAALRSIPKRGSNATFVLYIKKGIYREYVEFNKTLDNLMVIGDGSDKTIITGNKNFVDGINTYHTATVVVLGDNFVARNIGFENSAGAIKHQAVALRVSADFAVFYNCTMDGYQDTLYAHAKRQFYRECSISGTIDFIFGDAPVVFQNCQFLIRRPLKNQRCIVTAQGRKQRRQPSAIIIQNSTITAHPDMLPVKDQFKSFLGRPWKEFSRTIIMESFIDDLIQPEGWLPWKGDFGLKTCWYTEFDNYGPGSNLTARVKWSGIKTISRQRAMYFTPGRFLRADRWIKPTGVPYAPYFTRRST</sequence>
<evidence type="ECO:0000256" key="7">
    <source>
        <dbReference type="ARBA" id="ARBA00022801"/>
    </source>
</evidence>
<dbReference type="SMART" id="SM00856">
    <property type="entry name" value="PMEI"/>
    <property type="match status" value="1"/>
</dbReference>
<evidence type="ECO:0000256" key="9">
    <source>
        <dbReference type="ARBA" id="ARBA00023157"/>
    </source>
</evidence>
<protein>
    <recommendedName>
        <fullName evidence="5 14">Pectinesterase</fullName>
        <ecNumber evidence="5 14">3.1.1.11</ecNumber>
    </recommendedName>
</protein>
<keyword evidence="9" id="KW-1015">Disulfide bond</keyword>
<dbReference type="SUPFAM" id="SSF101148">
    <property type="entry name" value="Plant invertase/pectin methylesterase inhibitor"/>
    <property type="match status" value="1"/>
</dbReference>
<evidence type="ECO:0000259" key="16">
    <source>
        <dbReference type="SMART" id="SM00856"/>
    </source>
</evidence>
<dbReference type="Gene3D" id="2.160.20.10">
    <property type="entry name" value="Single-stranded right-handed beta-helix, Pectin lyase-like"/>
    <property type="match status" value="1"/>
</dbReference>
<evidence type="ECO:0000256" key="5">
    <source>
        <dbReference type="ARBA" id="ARBA00013229"/>
    </source>
</evidence>
<gene>
    <name evidence="17" type="ORF">MANES_08G115500v8</name>
</gene>
<keyword evidence="15" id="KW-0472">Membrane</keyword>
<comment type="caution">
    <text evidence="17">The sequence shown here is derived from an EMBL/GenBank/DDBJ whole genome shotgun (WGS) entry which is preliminary data.</text>
</comment>
<accession>A0A2C9VGQ6</accession>
<dbReference type="OMA" id="ICRPTDF"/>
<evidence type="ECO:0000256" key="4">
    <source>
        <dbReference type="ARBA" id="ARBA00007786"/>
    </source>
</evidence>
<name>A0A2C9VGQ6_MANES</name>
<keyword evidence="7 14" id="KW-0378">Hydrolase</keyword>
<dbReference type="CDD" id="cd15798">
    <property type="entry name" value="PMEI-like_3"/>
    <property type="match status" value="1"/>
</dbReference>
<dbReference type="GO" id="GO:0045490">
    <property type="term" value="P:pectin catabolic process"/>
    <property type="evidence" value="ECO:0007669"/>
    <property type="project" value="UniProtKB-UniRule"/>
</dbReference>
<dbReference type="SUPFAM" id="SSF51126">
    <property type="entry name" value="Pectin lyase-like"/>
    <property type="match status" value="1"/>
</dbReference>
<evidence type="ECO:0000256" key="1">
    <source>
        <dbReference type="ARBA" id="ARBA00004191"/>
    </source>
</evidence>
<comment type="pathway">
    <text evidence="2 14">Glycan metabolism; pectin degradation; 2-dehydro-3-deoxy-D-gluconate from pectin: step 1/5.</text>
</comment>
<comment type="similarity">
    <text evidence="3">In the N-terminal section; belongs to the PMEI family.</text>
</comment>
<reference evidence="18" key="1">
    <citation type="journal article" date="2016" name="Nat. Biotechnol.">
        <title>Sequencing wild and cultivated cassava and related species reveals extensive interspecific hybridization and genetic diversity.</title>
        <authorList>
            <person name="Bredeson J.V."/>
            <person name="Lyons J.B."/>
            <person name="Prochnik S.E."/>
            <person name="Wu G.A."/>
            <person name="Ha C.M."/>
            <person name="Edsinger-Gonzales E."/>
            <person name="Grimwood J."/>
            <person name="Schmutz J."/>
            <person name="Rabbi I.Y."/>
            <person name="Egesi C."/>
            <person name="Nauluvula P."/>
            <person name="Lebot V."/>
            <person name="Ndunguru J."/>
            <person name="Mkamilo G."/>
            <person name="Bart R.S."/>
            <person name="Setter T.L."/>
            <person name="Gleadow R.M."/>
            <person name="Kulakow P."/>
            <person name="Ferguson M.E."/>
            <person name="Rounsley S."/>
            <person name="Rokhsar D.S."/>
        </authorList>
    </citation>
    <scope>NUCLEOTIDE SEQUENCE [LARGE SCALE GENOMIC DNA]</scope>
    <source>
        <strain evidence="18">cv. AM560-2</strain>
    </source>
</reference>
<feature type="active site" evidence="13">
    <location>
        <position position="406"/>
    </location>
</feature>
<dbReference type="AlphaFoldDB" id="A0A2C9VGQ6"/>
<evidence type="ECO:0000256" key="11">
    <source>
        <dbReference type="ARBA" id="ARBA00047928"/>
    </source>
</evidence>
<keyword evidence="10" id="KW-0325">Glycoprotein</keyword>
<feature type="domain" description="Pectinesterase inhibitor" evidence="16">
    <location>
        <begin position="49"/>
        <end position="201"/>
    </location>
</feature>
<evidence type="ECO:0000313" key="17">
    <source>
        <dbReference type="EMBL" id="OAY44012.1"/>
    </source>
</evidence>
<dbReference type="InterPro" id="IPR000070">
    <property type="entry name" value="Pectinesterase_cat"/>
</dbReference>
<dbReference type="InterPro" id="IPR011050">
    <property type="entry name" value="Pectin_lyase_fold/virulence"/>
</dbReference>
<keyword evidence="18" id="KW-1185">Reference proteome</keyword>
<comment type="catalytic activity">
    <reaction evidence="11 14">
        <text>[(1-&gt;4)-alpha-D-galacturonosyl methyl ester](n) + n H2O = [(1-&gt;4)-alpha-D-galacturonosyl](n) + n methanol + n H(+)</text>
        <dbReference type="Rhea" id="RHEA:22380"/>
        <dbReference type="Rhea" id="RHEA-COMP:14570"/>
        <dbReference type="Rhea" id="RHEA-COMP:14573"/>
        <dbReference type="ChEBI" id="CHEBI:15377"/>
        <dbReference type="ChEBI" id="CHEBI:15378"/>
        <dbReference type="ChEBI" id="CHEBI:17790"/>
        <dbReference type="ChEBI" id="CHEBI:140522"/>
        <dbReference type="ChEBI" id="CHEBI:140523"/>
        <dbReference type="EC" id="3.1.1.11"/>
    </reaction>
</comment>
<proteinExistence type="inferred from homology"/>
<comment type="similarity">
    <text evidence="4">In the C-terminal section; belongs to the pectinesterase family.</text>
</comment>
<dbReference type="Gramene" id="Manes.08G115500.1.v8.1">
    <property type="protein sequence ID" value="Manes.08G115500.1.v8.1.CDS"/>
    <property type="gene ID" value="Manes.08G115500.v8.1"/>
</dbReference>
<evidence type="ECO:0000256" key="3">
    <source>
        <dbReference type="ARBA" id="ARBA00006027"/>
    </source>
</evidence>
<dbReference type="GO" id="GO:0030599">
    <property type="term" value="F:pectinesterase activity"/>
    <property type="evidence" value="ECO:0000318"/>
    <property type="project" value="GO_Central"/>
</dbReference>
<dbReference type="InterPro" id="IPR012334">
    <property type="entry name" value="Pectin_lyas_fold"/>
</dbReference>
<evidence type="ECO:0000256" key="12">
    <source>
        <dbReference type="ARBA" id="ARBA00057335"/>
    </source>
</evidence>
<keyword evidence="15" id="KW-1133">Transmembrane helix</keyword>
<organism evidence="17 18">
    <name type="scientific">Manihot esculenta</name>
    <name type="common">Cassava</name>
    <name type="synonym">Jatropha manihot</name>
    <dbReference type="NCBI Taxonomy" id="3983"/>
    <lineage>
        <taxon>Eukaryota</taxon>
        <taxon>Viridiplantae</taxon>
        <taxon>Streptophyta</taxon>
        <taxon>Embryophyta</taxon>
        <taxon>Tracheophyta</taxon>
        <taxon>Spermatophyta</taxon>
        <taxon>Magnoliopsida</taxon>
        <taxon>eudicotyledons</taxon>
        <taxon>Gunneridae</taxon>
        <taxon>Pentapetalae</taxon>
        <taxon>rosids</taxon>
        <taxon>fabids</taxon>
        <taxon>Malpighiales</taxon>
        <taxon>Euphorbiaceae</taxon>
        <taxon>Crotonoideae</taxon>
        <taxon>Manihoteae</taxon>
        <taxon>Manihot</taxon>
    </lineage>
</organism>
<evidence type="ECO:0000313" key="18">
    <source>
        <dbReference type="Proteomes" id="UP000091857"/>
    </source>
</evidence>
<dbReference type="GO" id="GO:0042545">
    <property type="term" value="P:cell wall modification"/>
    <property type="evidence" value="ECO:0007669"/>
    <property type="project" value="UniProtKB-UniRule"/>
</dbReference>
<dbReference type="FunFam" id="1.20.140.40:FF:000001">
    <property type="entry name" value="Pectinesterase"/>
    <property type="match status" value="1"/>
</dbReference>
<dbReference type="OrthoDB" id="2019149at2759"/>
<dbReference type="Pfam" id="PF01095">
    <property type="entry name" value="Pectinesterase"/>
    <property type="match status" value="1"/>
</dbReference>
<evidence type="ECO:0000256" key="6">
    <source>
        <dbReference type="ARBA" id="ARBA00022512"/>
    </source>
</evidence>
<keyword evidence="8 14" id="KW-0063">Aspartyl esterase</keyword>
<dbReference type="InterPro" id="IPR035513">
    <property type="entry name" value="Invertase/methylesterase_inhib"/>
</dbReference>
<dbReference type="EC" id="3.1.1.11" evidence="5 14"/>
<dbReference type="GO" id="GO:0046910">
    <property type="term" value="F:pectinesterase inhibitor activity"/>
    <property type="evidence" value="ECO:0000318"/>
    <property type="project" value="GO_Central"/>
</dbReference>
<dbReference type="EMBL" id="CM004394">
    <property type="protein sequence ID" value="OAY44012.1"/>
    <property type="molecule type" value="Genomic_DNA"/>
</dbReference>
<dbReference type="PROSITE" id="PS00503">
    <property type="entry name" value="PECTINESTERASE_2"/>
    <property type="match status" value="1"/>
</dbReference>
<dbReference type="UniPathway" id="UPA00545">
    <property type="reaction ID" value="UER00823"/>
</dbReference>
<dbReference type="InterPro" id="IPR033131">
    <property type="entry name" value="Pectinesterase_Asp_AS"/>
</dbReference>
<dbReference type="Proteomes" id="UP000091857">
    <property type="component" value="Chromosome 8"/>
</dbReference>
<dbReference type="Pfam" id="PF04043">
    <property type="entry name" value="PMEI"/>
    <property type="match status" value="1"/>
</dbReference>